<feature type="signal peptide" evidence="8">
    <location>
        <begin position="1"/>
        <end position="34"/>
    </location>
</feature>
<dbReference type="Gene3D" id="2.40.170.20">
    <property type="entry name" value="TonB-dependent receptor, beta-barrel domain"/>
    <property type="match status" value="1"/>
</dbReference>
<dbReference type="InterPro" id="IPR023996">
    <property type="entry name" value="TonB-dep_OMP_SusC/RagA"/>
</dbReference>
<name>A0A1M6UDX5_REIAG</name>
<dbReference type="InterPro" id="IPR036942">
    <property type="entry name" value="Beta-barrel_TonB_sf"/>
</dbReference>
<keyword evidence="5 7" id="KW-0472">Membrane</keyword>
<dbReference type="EMBL" id="FRAA01000007">
    <property type="protein sequence ID" value="SHK67414.1"/>
    <property type="molecule type" value="Genomic_DNA"/>
</dbReference>
<keyword evidence="11" id="KW-1185">Reference proteome</keyword>
<evidence type="ECO:0000256" key="8">
    <source>
        <dbReference type="SAM" id="SignalP"/>
    </source>
</evidence>
<evidence type="ECO:0000256" key="5">
    <source>
        <dbReference type="ARBA" id="ARBA00023136"/>
    </source>
</evidence>
<dbReference type="PROSITE" id="PS52016">
    <property type="entry name" value="TONB_DEPENDENT_REC_3"/>
    <property type="match status" value="1"/>
</dbReference>
<sequence length="1046" mass="116750">MREKTILLLGFPGRVACCMILLLFFSAFVQDAFAQGGQKVSGKVTDENGEPLPGVNVVIKESSTGTITDLDGNFAVNAPSGAILSFSFIGYEPQEVTVSSRSTIDVGMKLDIESLDEVVVVGFAEQKKESVVGSIVTTTGEDVVKSGGVTTVSEALAGLMPGVTTQQNAGIPGASQAEILIRGKSSWNNNSPLVLVDGVERDMNNIDPNEIASITVLKDASATAVFGARAGNGAIIVTTKTGTSGKVNVNFSANFGMKQPTIDTDFMADMPTNLRHLNIAAMNDRQYSSLIPEETIAAWEDPNRNPDLYSYTDWVSELLQTGYNQSYNLNISGGNEFVKYFTSFGHNNDGDIFDLEKQSDYDPRTWQKRYNYRANVDINLTKSTTVKMKLAGEITNWNGNFVTAAGGGTGFSQGSGSGRNLYLQQFYNWPMVSAPPVFSTGEFGIEQGVAENPNYLVRMQHNGSVQRKSNKLWTDFGIEQDLSSLVEGLKLRGKVAYNSYFQYRQETKHEIIQYYAEEVPVQGSDQTEIELIQYGSNTQDVQKPPVLGDETLDSYNRSLYYEGGIDYANTFGAHSVSALGLFYRQESQNKVEFKSVLESWIGRVTYNYDERYFFEMNGAYNGSEKFAPGNRFGFFPSGAIGWMVSNESFMRGAKRWLDHLKIRYSYGVVGSEKSAARFAYVSTYSINNTADQVPYFGQNKESIATYKEGKVANPGATWEESTKQNLGFEFGFLDSRLTLDVELYDEKRENIFLNRKSVSVFTGFPGAVQANIGSTESHGIEFDLQWKEAVSADFSYFVKANLSLAENRVIFKDDQRFAPEYQKEAGKPIGSWRGLMVDSYLDSWDEVYNTTESSWGTEDLIPGDFQYVDYNADGIINDLDQVVIKQPSYAANAYAFSGGVSYKGLSLMARFTGVFNMAKYMSPSYLWEYETRSILGFQLNNNEQRDYWTEDNLDASHPALHLSSTHNRQTSTHTIRKADYLKLQMAEVSYKLPMQNVNMINNFEIYVNGNNLWTWSSLPSEFDPEAQSLEVYPISRRYNVGFRMTF</sequence>
<accession>A0A1M6UDX5</accession>
<dbReference type="InterPro" id="IPR037066">
    <property type="entry name" value="Plug_dom_sf"/>
</dbReference>
<evidence type="ECO:0000313" key="10">
    <source>
        <dbReference type="EMBL" id="SHK67414.1"/>
    </source>
</evidence>
<protein>
    <submittedName>
        <fullName evidence="10">TonB-linked outer membrane protein, SusC/RagA family</fullName>
    </submittedName>
</protein>
<feature type="chain" id="PRO_5012545352" evidence="8">
    <location>
        <begin position="35"/>
        <end position="1046"/>
    </location>
</feature>
<keyword evidence="8" id="KW-0732">Signal</keyword>
<dbReference type="FunFam" id="2.60.40.1120:FF:000003">
    <property type="entry name" value="Outer membrane protein Omp121"/>
    <property type="match status" value="1"/>
</dbReference>
<evidence type="ECO:0000313" key="11">
    <source>
        <dbReference type="Proteomes" id="UP000184474"/>
    </source>
</evidence>
<comment type="similarity">
    <text evidence="7">Belongs to the TonB-dependent receptor family.</text>
</comment>
<dbReference type="Gene3D" id="2.60.40.1120">
    <property type="entry name" value="Carboxypeptidase-like, regulatory domain"/>
    <property type="match status" value="1"/>
</dbReference>
<evidence type="ECO:0000256" key="4">
    <source>
        <dbReference type="ARBA" id="ARBA00022692"/>
    </source>
</evidence>
<dbReference type="SUPFAM" id="SSF49464">
    <property type="entry name" value="Carboxypeptidase regulatory domain-like"/>
    <property type="match status" value="1"/>
</dbReference>
<evidence type="ECO:0000256" key="2">
    <source>
        <dbReference type="ARBA" id="ARBA00022448"/>
    </source>
</evidence>
<keyword evidence="2 7" id="KW-0813">Transport</keyword>
<dbReference type="Proteomes" id="UP000184474">
    <property type="component" value="Unassembled WGS sequence"/>
</dbReference>
<reference evidence="11" key="1">
    <citation type="submission" date="2016-11" db="EMBL/GenBank/DDBJ databases">
        <authorList>
            <person name="Varghese N."/>
            <person name="Submissions S."/>
        </authorList>
    </citation>
    <scope>NUCLEOTIDE SEQUENCE [LARGE SCALE GENOMIC DNA]</scope>
    <source>
        <strain evidence="11">DSM 26134</strain>
    </source>
</reference>
<evidence type="ECO:0000256" key="7">
    <source>
        <dbReference type="PROSITE-ProRule" id="PRU01360"/>
    </source>
</evidence>
<dbReference type="Gene3D" id="2.170.130.10">
    <property type="entry name" value="TonB-dependent receptor, plug domain"/>
    <property type="match status" value="1"/>
</dbReference>
<dbReference type="STRING" id="156994.SAMN04488028_10780"/>
<dbReference type="InterPro" id="IPR008969">
    <property type="entry name" value="CarboxyPept-like_regulatory"/>
</dbReference>
<dbReference type="FunFam" id="2.170.130.10:FF:000003">
    <property type="entry name" value="SusC/RagA family TonB-linked outer membrane protein"/>
    <property type="match status" value="1"/>
</dbReference>
<organism evidence="10 11">
    <name type="scientific">Reichenbachiella agariperforans</name>
    <dbReference type="NCBI Taxonomy" id="156994"/>
    <lineage>
        <taxon>Bacteria</taxon>
        <taxon>Pseudomonadati</taxon>
        <taxon>Bacteroidota</taxon>
        <taxon>Cytophagia</taxon>
        <taxon>Cytophagales</taxon>
        <taxon>Reichenbachiellaceae</taxon>
        <taxon>Reichenbachiella</taxon>
    </lineage>
</organism>
<evidence type="ECO:0000259" key="9">
    <source>
        <dbReference type="Pfam" id="PF07715"/>
    </source>
</evidence>
<gene>
    <name evidence="10" type="ORF">SAMN04488028_10780</name>
</gene>
<comment type="subcellular location">
    <subcellularLocation>
        <location evidence="1 7">Cell outer membrane</location>
        <topology evidence="1 7">Multi-pass membrane protein</topology>
    </subcellularLocation>
</comment>
<keyword evidence="3 7" id="KW-1134">Transmembrane beta strand</keyword>
<dbReference type="Pfam" id="PF07715">
    <property type="entry name" value="Plug"/>
    <property type="match status" value="1"/>
</dbReference>
<evidence type="ECO:0000256" key="3">
    <source>
        <dbReference type="ARBA" id="ARBA00022452"/>
    </source>
</evidence>
<dbReference type="InterPro" id="IPR012910">
    <property type="entry name" value="Plug_dom"/>
</dbReference>
<dbReference type="NCBIfam" id="TIGR04057">
    <property type="entry name" value="SusC_RagA_signa"/>
    <property type="match status" value="1"/>
</dbReference>
<dbReference type="RefSeq" id="WP_073124235.1">
    <property type="nucleotide sequence ID" value="NZ_FRAA01000007.1"/>
</dbReference>
<dbReference type="GO" id="GO:0009279">
    <property type="term" value="C:cell outer membrane"/>
    <property type="evidence" value="ECO:0007669"/>
    <property type="project" value="UniProtKB-SubCell"/>
</dbReference>
<keyword evidence="6 7" id="KW-0998">Cell outer membrane</keyword>
<dbReference type="InterPro" id="IPR039426">
    <property type="entry name" value="TonB-dep_rcpt-like"/>
</dbReference>
<dbReference type="InterPro" id="IPR023997">
    <property type="entry name" value="TonB-dep_OMP_SusC/RagA_CS"/>
</dbReference>
<proteinExistence type="inferred from homology"/>
<dbReference type="SUPFAM" id="SSF56935">
    <property type="entry name" value="Porins"/>
    <property type="match status" value="1"/>
</dbReference>
<dbReference type="Pfam" id="PF13715">
    <property type="entry name" value="CarbopepD_reg_2"/>
    <property type="match status" value="1"/>
</dbReference>
<evidence type="ECO:0000256" key="1">
    <source>
        <dbReference type="ARBA" id="ARBA00004571"/>
    </source>
</evidence>
<dbReference type="NCBIfam" id="TIGR04056">
    <property type="entry name" value="OMP_RagA_SusC"/>
    <property type="match status" value="1"/>
</dbReference>
<dbReference type="AlphaFoldDB" id="A0A1M6UDX5"/>
<evidence type="ECO:0000256" key="6">
    <source>
        <dbReference type="ARBA" id="ARBA00023237"/>
    </source>
</evidence>
<keyword evidence="4 7" id="KW-0812">Transmembrane</keyword>
<feature type="domain" description="TonB-dependent receptor plug" evidence="9">
    <location>
        <begin position="128"/>
        <end position="234"/>
    </location>
</feature>